<name>A0A1Z2KXS7_9ACTN</name>
<feature type="compositionally biased region" description="Gly residues" evidence="1">
    <location>
        <begin position="161"/>
        <end position="178"/>
    </location>
</feature>
<reference evidence="2 3" key="1">
    <citation type="submission" date="2017-06" db="EMBL/GenBank/DDBJ databases">
        <title>Streptomyces albireticuli Genome sequencing and assembly.</title>
        <authorList>
            <person name="Wang Y."/>
            <person name="Du B."/>
            <person name="Ding Y."/>
            <person name="Liu H."/>
            <person name="Hou Q."/>
            <person name="Liu K."/>
            <person name="Yao L."/>
            <person name="Wang C."/>
        </authorList>
    </citation>
    <scope>NUCLEOTIDE SEQUENCE [LARGE SCALE GENOMIC DNA]</scope>
    <source>
        <strain evidence="2 3">MDJK11</strain>
    </source>
</reference>
<feature type="region of interest" description="Disordered" evidence="1">
    <location>
        <begin position="220"/>
        <end position="252"/>
    </location>
</feature>
<protein>
    <submittedName>
        <fullName evidence="2">PE-PGRS family protein PE_PGRS54</fullName>
    </submittedName>
</protein>
<feature type="region of interest" description="Disordered" evidence="1">
    <location>
        <begin position="110"/>
        <end position="196"/>
    </location>
</feature>
<feature type="compositionally biased region" description="Gly residues" evidence="1">
    <location>
        <begin position="223"/>
        <end position="234"/>
    </location>
</feature>
<dbReference type="KEGG" id="salj:SMD11_1167"/>
<evidence type="ECO:0000256" key="1">
    <source>
        <dbReference type="SAM" id="MobiDB-lite"/>
    </source>
</evidence>
<evidence type="ECO:0000313" key="2">
    <source>
        <dbReference type="EMBL" id="ARZ66830.1"/>
    </source>
</evidence>
<proteinExistence type="predicted"/>
<dbReference type="Proteomes" id="UP000195755">
    <property type="component" value="Chromosome"/>
</dbReference>
<gene>
    <name evidence="2" type="ORF">SMD11_1167</name>
</gene>
<evidence type="ECO:0000313" key="3">
    <source>
        <dbReference type="Proteomes" id="UP000195755"/>
    </source>
</evidence>
<dbReference type="EMBL" id="CP021744">
    <property type="protein sequence ID" value="ARZ66830.1"/>
    <property type="molecule type" value="Genomic_DNA"/>
</dbReference>
<organism evidence="2 3">
    <name type="scientific">Streptomyces albireticuli</name>
    <dbReference type="NCBI Taxonomy" id="1940"/>
    <lineage>
        <taxon>Bacteria</taxon>
        <taxon>Bacillati</taxon>
        <taxon>Actinomycetota</taxon>
        <taxon>Actinomycetes</taxon>
        <taxon>Kitasatosporales</taxon>
        <taxon>Streptomycetaceae</taxon>
        <taxon>Streptomyces</taxon>
    </lineage>
</organism>
<feature type="compositionally biased region" description="Low complexity" evidence="1">
    <location>
        <begin position="135"/>
        <end position="144"/>
    </location>
</feature>
<sequence>MLGGFLPVGEAFAAPAGGKTTLTFSEAKTTRMTVPDGVTKIVMTAVGPGGGGGGGGGGLVVFPTENSAIMLGGGGGAGGAAGGYFQCTLNVTPGETLSIDVAGGGAGGAGGTLNWSNPTDGEAGKDTGGSTVHFPGGQQTAGAPRGAGGAAGIRGQLDVGPGAGGTGSGATSGLGKGRCVGEPTTRPGAVPASGLAGTRVAGGAGGAGARPYAVPPTCPAVAGRGGDGGEGGGASFDPLPAPPGTLGRLKGKPGQAGNLGCVVLTY</sequence>
<dbReference type="AlphaFoldDB" id="A0A1Z2KXS7"/>
<accession>A0A1Z2KXS7</accession>